<keyword evidence="9" id="KW-0862">Zinc</keyword>
<keyword evidence="4" id="KW-0519">Myristate</keyword>
<dbReference type="InterPro" id="IPR036034">
    <property type="entry name" value="PDZ_sf"/>
</dbReference>
<evidence type="ECO:0000259" key="11">
    <source>
        <dbReference type="PROSITE" id="PS51865"/>
    </source>
</evidence>
<evidence type="ECO:0000256" key="1">
    <source>
        <dbReference type="ARBA" id="ARBA00004394"/>
    </source>
</evidence>
<evidence type="ECO:0000256" key="10">
    <source>
        <dbReference type="SAM" id="MobiDB-lite"/>
    </source>
</evidence>
<dbReference type="PANTHER" id="PTHR12893">
    <property type="entry name" value="GOLGI REASSEMBLY STACKING PROTEIN GRASP"/>
    <property type="match status" value="1"/>
</dbReference>
<feature type="domain" description="PDZ GRASP-type" evidence="11">
    <location>
        <begin position="15"/>
        <end position="105"/>
    </location>
</feature>
<dbReference type="AlphaFoldDB" id="A0A504YCX9"/>
<dbReference type="GO" id="GO:0046872">
    <property type="term" value="F:metal ion binding"/>
    <property type="evidence" value="ECO:0007669"/>
    <property type="project" value="UniProtKB-KW"/>
</dbReference>
<keyword evidence="6" id="KW-0333">Golgi apparatus</keyword>
<comment type="similarity">
    <text evidence="2">Belongs to the GORASP family.</text>
</comment>
<accession>A0A504YCX9</accession>
<dbReference type="InterPro" id="IPR024958">
    <property type="entry name" value="GRASP_PDZ"/>
</dbReference>
<feature type="binding site" evidence="9">
    <location>
        <position position="18"/>
    </location>
    <ligand>
        <name>Zn(2+)</name>
        <dbReference type="ChEBI" id="CHEBI:29105"/>
    </ligand>
</feature>
<dbReference type="Gene3D" id="2.30.42.10">
    <property type="match status" value="2"/>
</dbReference>
<dbReference type="GO" id="GO:0007030">
    <property type="term" value="P:Golgi organization"/>
    <property type="evidence" value="ECO:0007669"/>
    <property type="project" value="TreeGrafter"/>
</dbReference>
<evidence type="ECO:0000313" key="13">
    <source>
        <dbReference type="Proteomes" id="UP000316759"/>
    </source>
</evidence>
<evidence type="ECO:0000256" key="9">
    <source>
        <dbReference type="PIRSR" id="PIRSR607583-1"/>
    </source>
</evidence>
<evidence type="ECO:0000256" key="7">
    <source>
        <dbReference type="ARBA" id="ARBA00023136"/>
    </source>
</evidence>
<dbReference type="GO" id="GO:0000139">
    <property type="term" value="C:Golgi membrane"/>
    <property type="evidence" value="ECO:0007669"/>
    <property type="project" value="UniProtKB-SubCell"/>
</dbReference>
<keyword evidence="13" id="KW-1185">Reference proteome</keyword>
<evidence type="ECO:0000256" key="4">
    <source>
        <dbReference type="ARBA" id="ARBA00022707"/>
    </source>
</evidence>
<name>A0A504YCX9_FASGI</name>
<protein>
    <submittedName>
        <fullName evidence="12">Golgi reassembly-stacking protein 2</fullName>
    </submittedName>
</protein>
<keyword evidence="9" id="KW-0479">Metal-binding</keyword>
<dbReference type="PANTHER" id="PTHR12893:SF0">
    <property type="entry name" value="GRASP65"/>
    <property type="match status" value="1"/>
</dbReference>
<feature type="region of interest" description="Disordered" evidence="10">
    <location>
        <begin position="297"/>
        <end position="356"/>
    </location>
</feature>
<gene>
    <name evidence="12" type="ORF">FGIG_03673</name>
</gene>
<feature type="region of interest" description="Disordered" evidence="10">
    <location>
        <begin position="1"/>
        <end position="20"/>
    </location>
</feature>
<keyword evidence="3" id="KW-0597">Phosphoprotein</keyword>
<feature type="domain" description="PDZ GRASP-type" evidence="11">
    <location>
        <begin position="111"/>
        <end position="199"/>
    </location>
</feature>
<dbReference type="InterPro" id="IPR041489">
    <property type="entry name" value="PDZ_6"/>
</dbReference>
<evidence type="ECO:0000256" key="5">
    <source>
        <dbReference type="ARBA" id="ARBA00022737"/>
    </source>
</evidence>
<keyword evidence="8" id="KW-0449">Lipoprotein</keyword>
<dbReference type="OrthoDB" id="3318at2759"/>
<organism evidence="12 13">
    <name type="scientific">Fasciola gigantica</name>
    <name type="common">Giant liver fluke</name>
    <dbReference type="NCBI Taxonomy" id="46835"/>
    <lineage>
        <taxon>Eukaryota</taxon>
        <taxon>Metazoa</taxon>
        <taxon>Spiralia</taxon>
        <taxon>Lophotrochozoa</taxon>
        <taxon>Platyhelminthes</taxon>
        <taxon>Trematoda</taxon>
        <taxon>Digenea</taxon>
        <taxon>Plagiorchiida</taxon>
        <taxon>Echinostomata</taxon>
        <taxon>Echinostomatoidea</taxon>
        <taxon>Fasciolidae</taxon>
        <taxon>Fasciola</taxon>
    </lineage>
</organism>
<dbReference type="FunFam" id="2.30.42.10:FF:000026">
    <property type="entry name" value="Golgi reassembly stacking protein 2"/>
    <property type="match status" value="1"/>
</dbReference>
<evidence type="ECO:0000256" key="2">
    <source>
        <dbReference type="ARBA" id="ARBA00007144"/>
    </source>
</evidence>
<dbReference type="PROSITE" id="PS51865">
    <property type="entry name" value="PDZ_GRASP"/>
    <property type="match status" value="2"/>
</dbReference>
<keyword evidence="7" id="KW-0472">Membrane</keyword>
<dbReference type="STRING" id="46835.A0A504YCX9"/>
<reference evidence="12 13" key="1">
    <citation type="submission" date="2019-04" db="EMBL/GenBank/DDBJ databases">
        <title>Annotation for the trematode Fasciola gigantica.</title>
        <authorList>
            <person name="Choi Y.-J."/>
        </authorList>
    </citation>
    <scope>NUCLEOTIDE SEQUENCE [LARGE SCALE GENOMIC DNA]</scope>
    <source>
        <strain evidence="12">Uganda_cow_1</strain>
    </source>
</reference>
<comment type="subcellular location">
    <subcellularLocation>
        <location evidence="1">Golgi apparatus membrane</location>
    </subcellularLocation>
</comment>
<evidence type="ECO:0000256" key="6">
    <source>
        <dbReference type="ARBA" id="ARBA00023034"/>
    </source>
</evidence>
<evidence type="ECO:0000256" key="8">
    <source>
        <dbReference type="ARBA" id="ARBA00023288"/>
    </source>
</evidence>
<dbReference type="SUPFAM" id="SSF50156">
    <property type="entry name" value="PDZ domain-like"/>
    <property type="match status" value="2"/>
</dbReference>
<feature type="binding site" evidence="9">
    <location>
        <position position="103"/>
    </location>
    <ligand>
        <name>Zn(2+)</name>
        <dbReference type="ChEBI" id="CHEBI:29105"/>
    </ligand>
</feature>
<dbReference type="Pfam" id="PF17820">
    <property type="entry name" value="PDZ_6"/>
    <property type="match status" value="1"/>
</dbReference>
<dbReference type="InterPro" id="IPR007583">
    <property type="entry name" value="GRASP55_65"/>
</dbReference>
<evidence type="ECO:0000256" key="3">
    <source>
        <dbReference type="ARBA" id="ARBA00022553"/>
    </source>
</evidence>
<dbReference type="FunFam" id="2.30.42.10:FF:000056">
    <property type="entry name" value="Golgi reassembly-stacking protein 2 isoform 1"/>
    <property type="match status" value="1"/>
</dbReference>
<sequence length="438" mass="46515">MGGASSSPVPGGGTSGYHVLRVQEGSPGHKAGLQAFFDFIVSINDTRLEEDNDTIKQLLQNNKDKPVRLTVYSSKTQQCREVVLTPNTNWGGQGLMGVSIRYCSFEGANENVWHVLDVESNSPAALAGLIPHADYIIGSDSVLNERDDFYNLIEAADGQQVKLYVYNSDWDTCREVRLCPNSNWGGSGLLGCDIGYGYLHRIPVTRSFPATLPDDVVSKPTPSKDLPVGGLHTVPLDTNQIPAYPPPSYAPASVHPSTNTPTFSEVPLTAPTISPIQSHMDTSGQMQVEHAPLLSASHFRPHLPPPAPLPVGLTHLSSPTGAPVHPAPQHPASATYSQSVQLPIPPPPASSAPLAPSVPVQQSSYPFTAYPRRPFQTVDPSVSVNTEIAPADHTTTATGNSCPYSAVSTAVLSPPGMPPLDVSMPPLSELHVVSNASS</sequence>
<dbReference type="EMBL" id="SUNJ01011415">
    <property type="protein sequence ID" value="TPP58903.1"/>
    <property type="molecule type" value="Genomic_DNA"/>
</dbReference>
<keyword evidence="5" id="KW-0677">Repeat</keyword>
<dbReference type="Pfam" id="PF04495">
    <property type="entry name" value="GRASP55_65"/>
    <property type="match status" value="1"/>
</dbReference>
<evidence type="ECO:0000313" key="12">
    <source>
        <dbReference type="EMBL" id="TPP58903.1"/>
    </source>
</evidence>
<proteinExistence type="inferred from homology"/>
<dbReference type="Proteomes" id="UP000316759">
    <property type="component" value="Unassembled WGS sequence"/>
</dbReference>
<comment type="caution">
    <text evidence="12">The sequence shown here is derived from an EMBL/GenBank/DDBJ whole genome shotgun (WGS) entry which is preliminary data.</text>
</comment>